<keyword evidence="2 6" id="KW-0963">Cytoplasm</keyword>
<dbReference type="InterPro" id="IPR003761">
    <property type="entry name" value="Exonuc_VII_S"/>
</dbReference>
<comment type="function">
    <text evidence="6">Bidirectionally degrades single-stranded DNA into large acid-insoluble oligonucleotides, which are then degraded further into small acid-soluble oligonucleotides.</text>
</comment>
<comment type="similarity">
    <text evidence="1 6">Belongs to the XseB family.</text>
</comment>
<dbReference type="PATRIC" id="fig|1209989.3.peg.1708"/>
<comment type="subcellular location">
    <subcellularLocation>
        <location evidence="6">Cytoplasm</location>
    </subcellularLocation>
</comment>
<comment type="subunit">
    <text evidence="6">Heterooligomer composed of large and small subunits.</text>
</comment>
<dbReference type="HAMAP" id="MF_00337">
    <property type="entry name" value="Exonuc_7_S"/>
    <property type="match status" value="1"/>
</dbReference>
<dbReference type="NCBIfam" id="TIGR01280">
    <property type="entry name" value="xseB"/>
    <property type="match status" value="1"/>
</dbReference>
<accession>F4LV14</accession>
<accession>L0RZC1</accession>
<dbReference type="SUPFAM" id="SSF116842">
    <property type="entry name" value="XseB-like"/>
    <property type="match status" value="1"/>
</dbReference>
<keyword evidence="8" id="KW-1185">Reference proteome</keyword>
<dbReference type="EC" id="3.1.11.6" evidence="6"/>
<name>F4LV14_TEPAE</name>
<dbReference type="GO" id="GO:0008855">
    <property type="term" value="F:exodeoxyribonuclease VII activity"/>
    <property type="evidence" value="ECO:0007669"/>
    <property type="project" value="UniProtKB-UniRule"/>
</dbReference>
<dbReference type="RefSeq" id="WP_013778463.1">
    <property type="nucleotide sequence ID" value="NC_015519.1"/>
</dbReference>
<evidence type="ECO:0000313" key="7">
    <source>
        <dbReference type="EMBL" id="CCP26256.1"/>
    </source>
</evidence>
<dbReference type="PANTHER" id="PTHR34137">
    <property type="entry name" value="EXODEOXYRIBONUCLEASE 7 SMALL SUBUNIT"/>
    <property type="match status" value="1"/>
</dbReference>
<keyword evidence="3 6" id="KW-0540">Nuclease</keyword>
<evidence type="ECO:0000256" key="6">
    <source>
        <dbReference type="HAMAP-Rule" id="MF_00337"/>
    </source>
</evidence>
<evidence type="ECO:0000256" key="1">
    <source>
        <dbReference type="ARBA" id="ARBA00009998"/>
    </source>
</evidence>
<dbReference type="Proteomes" id="UP000010802">
    <property type="component" value="Chromosome"/>
</dbReference>
<dbReference type="eggNOG" id="COG1722">
    <property type="taxonomic scope" value="Bacteria"/>
</dbReference>
<dbReference type="GO" id="GO:0005829">
    <property type="term" value="C:cytosol"/>
    <property type="evidence" value="ECO:0007669"/>
    <property type="project" value="TreeGrafter"/>
</dbReference>
<evidence type="ECO:0000313" key="8">
    <source>
        <dbReference type="Proteomes" id="UP000010802"/>
    </source>
</evidence>
<dbReference type="AlphaFoldDB" id="F4LV14"/>
<dbReference type="GO" id="GO:0009318">
    <property type="term" value="C:exodeoxyribonuclease VII complex"/>
    <property type="evidence" value="ECO:0007669"/>
    <property type="project" value="UniProtKB-UniRule"/>
</dbReference>
<evidence type="ECO:0000256" key="4">
    <source>
        <dbReference type="ARBA" id="ARBA00022801"/>
    </source>
</evidence>
<keyword evidence="5 6" id="KW-0269">Exonuclease</keyword>
<dbReference type="NCBIfam" id="NF002140">
    <property type="entry name" value="PRK00977.1-4"/>
    <property type="match status" value="1"/>
</dbReference>
<organism evidence="7 8">
    <name type="scientific">Tepidanaerobacter acetatoxydans (strain DSM 21804 / JCM 16047 / Re1)</name>
    <dbReference type="NCBI Taxonomy" id="1209989"/>
    <lineage>
        <taxon>Bacteria</taxon>
        <taxon>Bacillati</taxon>
        <taxon>Bacillota</taxon>
        <taxon>Clostridia</taxon>
        <taxon>Thermosediminibacterales</taxon>
        <taxon>Tepidanaerobacteraceae</taxon>
        <taxon>Tepidanaerobacter</taxon>
    </lineage>
</organism>
<dbReference type="PANTHER" id="PTHR34137:SF1">
    <property type="entry name" value="EXODEOXYRIBONUCLEASE 7 SMALL SUBUNIT"/>
    <property type="match status" value="1"/>
</dbReference>
<dbReference type="Pfam" id="PF02609">
    <property type="entry name" value="Exonuc_VII_S"/>
    <property type="match status" value="1"/>
</dbReference>
<dbReference type="HOGENOM" id="CLU_145918_3_4_9"/>
<dbReference type="STRING" id="1209989.TepRe1_1394"/>
<dbReference type="KEGG" id="tae:TepiRe1_1505"/>
<evidence type="ECO:0000256" key="5">
    <source>
        <dbReference type="ARBA" id="ARBA00022839"/>
    </source>
</evidence>
<evidence type="ECO:0000256" key="2">
    <source>
        <dbReference type="ARBA" id="ARBA00022490"/>
    </source>
</evidence>
<dbReference type="InterPro" id="IPR037004">
    <property type="entry name" value="Exonuc_VII_ssu_sf"/>
</dbReference>
<dbReference type="Gene3D" id="1.10.287.1040">
    <property type="entry name" value="Exonuclease VII, small subunit"/>
    <property type="match status" value="1"/>
</dbReference>
<comment type="catalytic activity">
    <reaction evidence="6">
        <text>Exonucleolytic cleavage in either 5'- to 3'- or 3'- to 5'-direction to yield nucleoside 5'-phosphates.</text>
        <dbReference type="EC" id="3.1.11.6"/>
    </reaction>
</comment>
<protein>
    <recommendedName>
        <fullName evidence="6">Exodeoxyribonuclease 7 small subunit</fullName>
        <ecNumber evidence="6">3.1.11.6</ecNumber>
    </recommendedName>
    <alternativeName>
        <fullName evidence="6">Exodeoxyribonuclease VII small subunit</fullName>
        <shortName evidence="6">Exonuclease VII small subunit</shortName>
    </alternativeName>
</protein>
<reference evidence="8" key="1">
    <citation type="journal article" date="2013" name="Genome Announc.">
        <title>First genome sequence of a syntrophic acetate-oxidizing bacterium, Tepidanaerobacter acetatoxydans strain Re1.</title>
        <authorList>
            <person name="Manzoor S."/>
            <person name="Bongcam-Rudloff E."/>
            <person name="Schnurer A."/>
            <person name="Muller B."/>
        </authorList>
    </citation>
    <scope>NUCLEOTIDE SEQUENCE [LARGE SCALE GENOMIC DNA]</scope>
    <source>
        <strain evidence="8">Re1</strain>
    </source>
</reference>
<dbReference type="KEGG" id="tep:TepRe1_1394"/>
<gene>
    <name evidence="6 7" type="primary">xseB</name>
    <name evidence="7" type="ordered locus">TEPIRE1_1505</name>
</gene>
<dbReference type="OrthoDB" id="49164at2"/>
<keyword evidence="4 6" id="KW-0378">Hydrolase</keyword>
<proteinExistence type="inferred from homology"/>
<dbReference type="EMBL" id="HF563609">
    <property type="protein sequence ID" value="CCP26256.1"/>
    <property type="molecule type" value="Genomic_DNA"/>
</dbReference>
<evidence type="ECO:0000256" key="3">
    <source>
        <dbReference type="ARBA" id="ARBA00022722"/>
    </source>
</evidence>
<sequence>MNSAYKYEDGIERLEYIAEQLEKGDLTLEEALTFFEEGINLIKTCSKILDEAEGKIQVLTKDLNGDLIIKDFNGGSEVIE</sequence>
<dbReference type="GO" id="GO:0006308">
    <property type="term" value="P:DNA catabolic process"/>
    <property type="evidence" value="ECO:0007669"/>
    <property type="project" value="UniProtKB-UniRule"/>
</dbReference>